<evidence type="ECO:0000313" key="3">
    <source>
        <dbReference type="EMBL" id="API86326.1"/>
    </source>
</evidence>
<dbReference type="AlphaFoldDB" id="A0A1L4BR49"/>
<accession>A0A1L4BR49</accession>
<dbReference type="STRING" id="573570.F7310_02705"/>
<feature type="compositionally biased region" description="Basic and acidic residues" evidence="1">
    <location>
        <begin position="74"/>
        <end position="91"/>
    </location>
</feature>
<name>A0A1L4BR49_9GAMM</name>
<evidence type="ECO:0000256" key="2">
    <source>
        <dbReference type="SAM" id="SignalP"/>
    </source>
</evidence>
<protein>
    <submittedName>
        <fullName evidence="3">Uncharacterized protein</fullName>
    </submittedName>
</protein>
<organism evidence="3 4">
    <name type="scientific">Francisella uliginis</name>
    <dbReference type="NCBI Taxonomy" id="573570"/>
    <lineage>
        <taxon>Bacteria</taxon>
        <taxon>Pseudomonadati</taxon>
        <taxon>Pseudomonadota</taxon>
        <taxon>Gammaproteobacteria</taxon>
        <taxon>Thiotrichales</taxon>
        <taxon>Francisellaceae</taxon>
        <taxon>Francisella</taxon>
    </lineage>
</organism>
<dbReference type="EMBL" id="CP016796">
    <property type="protein sequence ID" value="API86326.1"/>
    <property type="molecule type" value="Genomic_DNA"/>
</dbReference>
<feature type="region of interest" description="Disordered" evidence="1">
    <location>
        <begin position="38"/>
        <end position="104"/>
    </location>
</feature>
<sequence>MNILKKLTVVSLASVLMCGVSFADASDQAQAAAANNSTVTQATAKASDVSSTAKKGNARTSREFVSPIRKNRLERRVDRRQSMFGSDKQDASTKAAASKANQSS</sequence>
<evidence type="ECO:0000256" key="1">
    <source>
        <dbReference type="SAM" id="MobiDB-lite"/>
    </source>
</evidence>
<evidence type="ECO:0000313" key="4">
    <source>
        <dbReference type="Proteomes" id="UP000184222"/>
    </source>
</evidence>
<dbReference type="RefSeq" id="WP_072711567.1">
    <property type="nucleotide sequence ID" value="NZ_CP016796.1"/>
</dbReference>
<keyword evidence="2" id="KW-0732">Signal</keyword>
<dbReference type="KEGG" id="frx:F7310_02705"/>
<dbReference type="Proteomes" id="UP000184222">
    <property type="component" value="Chromosome"/>
</dbReference>
<proteinExistence type="predicted"/>
<dbReference type="OrthoDB" id="9882382at2"/>
<feature type="chain" id="PRO_5011956178" evidence="2">
    <location>
        <begin position="26"/>
        <end position="104"/>
    </location>
</feature>
<gene>
    <name evidence="3" type="ORF">F7310_02705</name>
</gene>
<feature type="signal peptide" evidence="2">
    <location>
        <begin position="1"/>
        <end position="25"/>
    </location>
</feature>
<keyword evidence="4" id="KW-1185">Reference proteome</keyword>
<reference evidence="3 4" key="1">
    <citation type="journal article" date="2016" name="Appl. Environ. Microbiol.">
        <title>Whole genome relationships among Francisella bacteria of diverse origin define new species and provide specific regions for detection.</title>
        <authorList>
            <person name="Challacombe J.F."/>
            <person name="Petersen J.M."/>
            <person name="Gallegos-Graves V."/>
            <person name="Hodge D."/>
            <person name="Pillai S."/>
            <person name="Kuske C.R."/>
        </authorList>
    </citation>
    <scope>NUCLEOTIDE SEQUENCE [LARGE SCALE GENOMIC DNA]</scope>
    <source>
        <strain evidence="4">TX07-7310</strain>
    </source>
</reference>